<dbReference type="SUPFAM" id="SSF53271">
    <property type="entry name" value="PRTase-like"/>
    <property type="match status" value="1"/>
</dbReference>
<protein>
    <recommendedName>
        <fullName evidence="5">ComF family protein</fullName>
    </recommendedName>
</protein>
<dbReference type="InterPro" id="IPR000836">
    <property type="entry name" value="PRTase_dom"/>
</dbReference>
<dbReference type="PANTHER" id="PTHR47505:SF1">
    <property type="entry name" value="DNA UTILIZATION PROTEIN YHGH"/>
    <property type="match status" value="1"/>
</dbReference>
<evidence type="ECO:0000313" key="4">
    <source>
        <dbReference type="Proteomes" id="UP000190409"/>
    </source>
</evidence>
<dbReference type="InterPro" id="IPR029057">
    <property type="entry name" value="PRTase-like"/>
</dbReference>
<organism evidence="3 4">
    <name type="scientific">Dolosigranulum pigrum</name>
    <dbReference type="NCBI Taxonomy" id="29394"/>
    <lineage>
        <taxon>Bacteria</taxon>
        <taxon>Bacillati</taxon>
        <taxon>Bacillota</taxon>
        <taxon>Bacilli</taxon>
        <taxon>Lactobacillales</taxon>
        <taxon>Carnobacteriaceae</taxon>
        <taxon>Dolosigranulum</taxon>
    </lineage>
</organism>
<reference evidence="3 4" key="1">
    <citation type="submission" date="2017-01" db="EMBL/GenBank/DDBJ databases">
        <title>Complete Genome Sequence of Dolosigranulum pigrum isolated from a Patient with interstitial lung disease.</title>
        <authorList>
            <person name="Mukhopadhyay R."/>
            <person name="Joaquin J."/>
            <person name="Hogue R."/>
            <person name="Fitzgerald S."/>
            <person name="Jospin G."/>
            <person name="Eisen J.A."/>
            <person name="Chaturvedi V."/>
        </authorList>
    </citation>
    <scope>NUCLEOTIDE SEQUENCE [LARGE SCALE GENOMIC DNA]</scope>
    <source>
        <strain evidence="3 4">15S00348</strain>
    </source>
</reference>
<proteinExistence type="inferred from homology"/>
<comment type="caution">
    <text evidence="3">The sequence shown here is derived from an EMBL/GenBank/DDBJ whole genome shotgun (WGS) entry which is preliminary data.</text>
</comment>
<dbReference type="InterPro" id="IPR051910">
    <property type="entry name" value="ComF/GntX_DNA_util-trans"/>
</dbReference>
<sequence>MTDTCLHCGTELTTRPTLMHILLLKKPAKSMLCSACLSQFERLLTTHNCPGCWRQMTEAGYCSDCQGWLQHFPKQIVNHRALYAYNDFAREWMHTFKRLGDVRYGQVFREPLQQLITDHVPNATLVPIPSSQSSLTKRGFNQIHVMLDTLNQPYEALLEHVGSGPNQASKTRQERLSSKQPFQVREARRSSLPPAVLLIDDVYTTGRTIYHAKETLLNAGINNIGSLSIFR</sequence>
<dbReference type="Proteomes" id="UP000190409">
    <property type="component" value="Unassembled WGS sequence"/>
</dbReference>
<evidence type="ECO:0000256" key="1">
    <source>
        <dbReference type="ARBA" id="ARBA00008007"/>
    </source>
</evidence>
<name>A0A1S8KPC0_9LACT</name>
<dbReference type="CDD" id="cd06223">
    <property type="entry name" value="PRTases_typeI"/>
    <property type="match status" value="1"/>
</dbReference>
<accession>A0A1S8KPC0</accession>
<comment type="similarity">
    <text evidence="1">Belongs to the ComF/GntX family.</text>
</comment>
<dbReference type="PANTHER" id="PTHR47505">
    <property type="entry name" value="DNA UTILIZATION PROTEIN YHGH"/>
    <property type="match status" value="1"/>
</dbReference>
<dbReference type="EMBL" id="MUYF01000003">
    <property type="protein sequence ID" value="OOL81381.1"/>
    <property type="molecule type" value="Genomic_DNA"/>
</dbReference>
<gene>
    <name evidence="3" type="ORF">BWX42_06260</name>
</gene>
<evidence type="ECO:0008006" key="5">
    <source>
        <dbReference type="Google" id="ProtNLM"/>
    </source>
</evidence>
<evidence type="ECO:0000256" key="2">
    <source>
        <dbReference type="SAM" id="MobiDB-lite"/>
    </source>
</evidence>
<dbReference type="Gene3D" id="3.40.50.2020">
    <property type="match status" value="1"/>
</dbReference>
<feature type="region of interest" description="Disordered" evidence="2">
    <location>
        <begin position="162"/>
        <end position="187"/>
    </location>
</feature>
<evidence type="ECO:0000313" key="3">
    <source>
        <dbReference type="EMBL" id="OOL81381.1"/>
    </source>
</evidence>
<dbReference type="AlphaFoldDB" id="A0A1S8KPC0"/>